<accession>A0A285B1C3</accession>
<proteinExistence type="predicted"/>
<protein>
    <submittedName>
        <fullName evidence="1">Uncharacterized protein</fullName>
    </submittedName>
</protein>
<gene>
    <name evidence="1" type="ORF">KOSB73_220883</name>
</gene>
<organism evidence="1 2">
    <name type="scientific">Klebsiella grimontii</name>
    <dbReference type="NCBI Taxonomy" id="2058152"/>
    <lineage>
        <taxon>Bacteria</taxon>
        <taxon>Pseudomonadati</taxon>
        <taxon>Pseudomonadota</taxon>
        <taxon>Gammaproteobacteria</taxon>
        <taxon>Enterobacterales</taxon>
        <taxon>Enterobacteriaceae</taxon>
        <taxon>Klebsiella/Raoultella group</taxon>
        <taxon>Klebsiella</taxon>
    </lineage>
</organism>
<dbReference type="EMBL" id="FZTC01000015">
    <property type="protein sequence ID" value="SNU34764.1"/>
    <property type="molecule type" value="Genomic_DNA"/>
</dbReference>
<sequence>MVWTDAMRDVGGCRQATGFSRTPGLPNVVRVITGWTLAVKAQSRNRSREGIQRDNNNGR</sequence>
<evidence type="ECO:0000313" key="1">
    <source>
        <dbReference type="EMBL" id="SNU34764.1"/>
    </source>
</evidence>
<name>A0A285B1C3_9ENTR</name>
<evidence type="ECO:0000313" key="2">
    <source>
        <dbReference type="Proteomes" id="UP000220639"/>
    </source>
</evidence>
<reference evidence="2" key="1">
    <citation type="submission" date="2017-08" db="EMBL/GenBank/DDBJ databases">
        <authorList>
            <person name="Brisse S."/>
        </authorList>
    </citation>
    <scope>NUCLEOTIDE SEQUENCE [LARGE SCALE GENOMIC DNA]</scope>
    <source>
        <strain evidence="2">06D021</strain>
    </source>
</reference>
<dbReference type="Proteomes" id="UP000220639">
    <property type="component" value="Unassembled WGS sequence"/>
</dbReference>
<dbReference type="AlphaFoldDB" id="A0A285B1C3"/>